<dbReference type="Pfam" id="PF03466">
    <property type="entry name" value="LysR_substrate"/>
    <property type="match status" value="1"/>
</dbReference>
<dbReference type="InterPro" id="IPR036388">
    <property type="entry name" value="WH-like_DNA-bd_sf"/>
</dbReference>
<evidence type="ECO:0000313" key="6">
    <source>
        <dbReference type="EMBL" id="SEJ64949.1"/>
    </source>
</evidence>
<dbReference type="PANTHER" id="PTHR30537:SF5">
    <property type="entry name" value="HTH-TYPE TRANSCRIPTIONAL ACTIVATOR TTDR-RELATED"/>
    <property type="match status" value="1"/>
</dbReference>
<keyword evidence="7" id="KW-1185">Reference proteome</keyword>
<dbReference type="SUPFAM" id="SSF46785">
    <property type="entry name" value="Winged helix' DNA-binding domain"/>
    <property type="match status" value="1"/>
</dbReference>
<dbReference type="CDD" id="cd08422">
    <property type="entry name" value="PBP2_CrgA_like"/>
    <property type="match status" value="1"/>
</dbReference>
<evidence type="ECO:0000259" key="5">
    <source>
        <dbReference type="PROSITE" id="PS50931"/>
    </source>
</evidence>
<dbReference type="Pfam" id="PF00126">
    <property type="entry name" value="HTH_1"/>
    <property type="match status" value="1"/>
</dbReference>
<evidence type="ECO:0000313" key="7">
    <source>
        <dbReference type="Proteomes" id="UP000242930"/>
    </source>
</evidence>
<sequence>MGHLKIMKSRIDKLWAMQVFTRVVECASFNRAAESLDIANATVTASVRNLETHLGVTLLSRNTRTLRLTDAGERYFKHCVELLRQVEQAESEVMEQTASVQGQLCIESPAAFGKDVMAPLLAEFGARHPDLRIALRLTDHPEGLIESGTDMAIRIDSVNDADLVARPLYQAHYVACATPSLLEKLGTPDHPAQLDPTQCLGLFPKSSYTPARWSFTLGEEAHDLQPMGKLHFNSTDALIDAALADLGVIYVLDVFVNRLLSQGKLVELFPGWQTYGRTFFTVTPKSRFVAPRTRAFIEFLLASLDAQRRPAPGASVGLHVGRRGRG</sequence>
<feature type="domain" description="HTH lysR-type" evidence="5">
    <location>
        <begin position="12"/>
        <end position="69"/>
    </location>
</feature>
<dbReference type="InterPro" id="IPR005119">
    <property type="entry name" value="LysR_subst-bd"/>
</dbReference>
<proteinExistence type="inferred from homology"/>
<keyword evidence="4" id="KW-0804">Transcription</keyword>
<protein>
    <submittedName>
        <fullName evidence="6">LysR family transcriptional regulator, regulator for bpeEF and oprC</fullName>
    </submittedName>
</protein>
<dbReference type="PANTHER" id="PTHR30537">
    <property type="entry name" value="HTH-TYPE TRANSCRIPTIONAL REGULATOR"/>
    <property type="match status" value="1"/>
</dbReference>
<comment type="similarity">
    <text evidence="1">Belongs to the LysR transcriptional regulatory family.</text>
</comment>
<dbReference type="InterPro" id="IPR036390">
    <property type="entry name" value="WH_DNA-bd_sf"/>
</dbReference>
<reference evidence="7" key="1">
    <citation type="submission" date="2016-10" db="EMBL/GenBank/DDBJ databases">
        <authorList>
            <person name="Varghese N."/>
            <person name="Submissions S."/>
        </authorList>
    </citation>
    <scope>NUCLEOTIDE SEQUENCE [LARGE SCALE GENOMIC DNA]</scope>
    <source>
        <strain evidence="7">LMG 25967</strain>
    </source>
</reference>
<dbReference type="InterPro" id="IPR000847">
    <property type="entry name" value="LysR_HTH_N"/>
</dbReference>
<evidence type="ECO:0000256" key="2">
    <source>
        <dbReference type="ARBA" id="ARBA00023015"/>
    </source>
</evidence>
<dbReference type="EMBL" id="FNZE01000013">
    <property type="protein sequence ID" value="SEJ64949.1"/>
    <property type="molecule type" value="Genomic_DNA"/>
</dbReference>
<dbReference type="GO" id="GO:0043565">
    <property type="term" value="F:sequence-specific DNA binding"/>
    <property type="evidence" value="ECO:0007669"/>
    <property type="project" value="TreeGrafter"/>
</dbReference>
<dbReference type="Gene3D" id="1.10.10.10">
    <property type="entry name" value="Winged helix-like DNA-binding domain superfamily/Winged helix DNA-binding domain"/>
    <property type="match status" value="1"/>
</dbReference>
<dbReference type="PROSITE" id="PS50931">
    <property type="entry name" value="HTH_LYSR"/>
    <property type="match status" value="1"/>
</dbReference>
<evidence type="ECO:0000256" key="3">
    <source>
        <dbReference type="ARBA" id="ARBA00023125"/>
    </source>
</evidence>
<dbReference type="STRING" id="915471.SAMN05216201_11327"/>
<evidence type="ECO:0000256" key="4">
    <source>
        <dbReference type="ARBA" id="ARBA00023163"/>
    </source>
</evidence>
<dbReference type="Gene3D" id="3.40.190.290">
    <property type="match status" value="1"/>
</dbReference>
<name>A0A1H7AH80_9PSED</name>
<dbReference type="AlphaFoldDB" id="A0A1H7AH80"/>
<dbReference type="GO" id="GO:0006351">
    <property type="term" value="P:DNA-templated transcription"/>
    <property type="evidence" value="ECO:0007669"/>
    <property type="project" value="TreeGrafter"/>
</dbReference>
<dbReference type="FunFam" id="1.10.10.10:FF:000001">
    <property type="entry name" value="LysR family transcriptional regulator"/>
    <property type="match status" value="1"/>
</dbReference>
<evidence type="ECO:0000256" key="1">
    <source>
        <dbReference type="ARBA" id="ARBA00009437"/>
    </source>
</evidence>
<organism evidence="6 7">
    <name type="scientific">Pseudomonas linyingensis</name>
    <dbReference type="NCBI Taxonomy" id="915471"/>
    <lineage>
        <taxon>Bacteria</taxon>
        <taxon>Pseudomonadati</taxon>
        <taxon>Pseudomonadota</taxon>
        <taxon>Gammaproteobacteria</taxon>
        <taxon>Pseudomonadales</taxon>
        <taxon>Pseudomonadaceae</taxon>
        <taxon>Pseudomonas</taxon>
    </lineage>
</organism>
<keyword evidence="2" id="KW-0805">Transcription regulation</keyword>
<dbReference type="GO" id="GO:0003700">
    <property type="term" value="F:DNA-binding transcription factor activity"/>
    <property type="evidence" value="ECO:0007669"/>
    <property type="project" value="InterPro"/>
</dbReference>
<dbReference type="InterPro" id="IPR058163">
    <property type="entry name" value="LysR-type_TF_proteobact-type"/>
</dbReference>
<keyword evidence="3" id="KW-0238">DNA-binding</keyword>
<gene>
    <name evidence="6" type="ORF">SAMN05216201_11327</name>
</gene>
<dbReference type="SUPFAM" id="SSF53850">
    <property type="entry name" value="Periplasmic binding protein-like II"/>
    <property type="match status" value="1"/>
</dbReference>
<dbReference type="Proteomes" id="UP000242930">
    <property type="component" value="Unassembled WGS sequence"/>
</dbReference>
<accession>A0A1H7AH80</accession>